<protein>
    <submittedName>
        <fullName evidence="1">Uncharacterized protein</fullName>
    </submittedName>
</protein>
<evidence type="ECO:0000313" key="2">
    <source>
        <dbReference type="Proteomes" id="UP000054776"/>
    </source>
</evidence>
<dbReference type="EMBL" id="JYDH01000069">
    <property type="protein sequence ID" value="KRY34283.1"/>
    <property type="molecule type" value="Genomic_DNA"/>
</dbReference>
<accession>A0A0V1BBA9</accession>
<reference evidence="1 2" key="1">
    <citation type="submission" date="2015-01" db="EMBL/GenBank/DDBJ databases">
        <title>Evolution of Trichinella species and genotypes.</title>
        <authorList>
            <person name="Korhonen P.K."/>
            <person name="Edoardo P."/>
            <person name="Giuseppe L.R."/>
            <person name="Gasser R.B."/>
        </authorList>
    </citation>
    <scope>NUCLEOTIDE SEQUENCE [LARGE SCALE GENOMIC DNA]</scope>
    <source>
        <strain evidence="1">ISS3</strain>
    </source>
</reference>
<dbReference type="InParanoid" id="A0A0V1BBA9"/>
<organism evidence="1 2">
    <name type="scientific">Trichinella spiralis</name>
    <name type="common">Trichina worm</name>
    <dbReference type="NCBI Taxonomy" id="6334"/>
    <lineage>
        <taxon>Eukaryota</taxon>
        <taxon>Metazoa</taxon>
        <taxon>Ecdysozoa</taxon>
        <taxon>Nematoda</taxon>
        <taxon>Enoplea</taxon>
        <taxon>Dorylaimia</taxon>
        <taxon>Trichinellida</taxon>
        <taxon>Trichinellidae</taxon>
        <taxon>Trichinella</taxon>
    </lineage>
</organism>
<sequence>MPKTRSIPMWSVVSEETQLEASYKQDRQVVQLIAIGVVNRSIDSHLKLCHYPYPKPRQLHH</sequence>
<name>A0A0V1BBA9_TRISP</name>
<gene>
    <name evidence="1" type="ORF">T01_15491</name>
</gene>
<dbReference type="AlphaFoldDB" id="A0A0V1BBA9"/>
<keyword evidence="2" id="KW-1185">Reference proteome</keyword>
<evidence type="ECO:0000313" key="1">
    <source>
        <dbReference type="EMBL" id="KRY34283.1"/>
    </source>
</evidence>
<comment type="caution">
    <text evidence="1">The sequence shown here is derived from an EMBL/GenBank/DDBJ whole genome shotgun (WGS) entry which is preliminary data.</text>
</comment>
<proteinExistence type="predicted"/>
<dbReference type="Proteomes" id="UP000054776">
    <property type="component" value="Unassembled WGS sequence"/>
</dbReference>